<gene>
    <name evidence="4" type="ORF">ENT89_01275</name>
    <name evidence="3" type="ORF">ENX77_02745</name>
</gene>
<organism evidence="4">
    <name type="scientific">Geoglobus ahangari</name>
    <dbReference type="NCBI Taxonomy" id="113653"/>
    <lineage>
        <taxon>Archaea</taxon>
        <taxon>Methanobacteriati</taxon>
        <taxon>Methanobacteriota</taxon>
        <taxon>Archaeoglobi</taxon>
        <taxon>Archaeoglobales</taxon>
        <taxon>Archaeoglobaceae</taxon>
        <taxon>Geoglobus</taxon>
    </lineage>
</organism>
<sequence>MKVLFVCVENSCRSQMAEAWFNALAMKAVASSAGTKPADDIDPLAVKVMEEVGISMKNQKPKALTPEMVKEFDLIVTMGCIDSCPYSPGKTIEWNIEDPKGKGIEKYREVRDTIKREVENLIRGLLLKCSKKEQ</sequence>
<dbReference type="EMBL" id="DTAK01000008">
    <property type="protein sequence ID" value="HGU58844.1"/>
    <property type="molecule type" value="Genomic_DNA"/>
</dbReference>
<dbReference type="EMBL" id="DTPI01000020">
    <property type="protein sequence ID" value="HGE66035.1"/>
    <property type="molecule type" value="Genomic_DNA"/>
</dbReference>
<dbReference type="InterPro" id="IPR036196">
    <property type="entry name" value="Ptyr_pPase_sf"/>
</dbReference>
<dbReference type="PANTHER" id="PTHR43428:SF1">
    <property type="entry name" value="ARSENATE REDUCTASE"/>
    <property type="match status" value="1"/>
</dbReference>
<evidence type="ECO:0000313" key="4">
    <source>
        <dbReference type="EMBL" id="HGU58844.1"/>
    </source>
</evidence>
<keyword evidence="1" id="KW-0059">Arsenical resistance</keyword>
<accession>A0A7C4S7Q6</accession>
<dbReference type="PANTHER" id="PTHR43428">
    <property type="entry name" value="ARSENATE REDUCTASE"/>
    <property type="match status" value="1"/>
</dbReference>
<evidence type="ECO:0000259" key="2">
    <source>
        <dbReference type="SMART" id="SM00226"/>
    </source>
</evidence>
<evidence type="ECO:0000256" key="1">
    <source>
        <dbReference type="ARBA" id="ARBA00022849"/>
    </source>
</evidence>
<name>A0A7C4S7Q6_9EURY</name>
<dbReference type="CDD" id="cd16345">
    <property type="entry name" value="LMWP_ArsC"/>
    <property type="match status" value="1"/>
</dbReference>
<evidence type="ECO:0000313" key="3">
    <source>
        <dbReference type="EMBL" id="HGE66035.1"/>
    </source>
</evidence>
<feature type="domain" description="Phosphotyrosine protein phosphatase I" evidence="2">
    <location>
        <begin position="1"/>
        <end position="124"/>
    </location>
</feature>
<dbReference type="Pfam" id="PF01451">
    <property type="entry name" value="LMWPc"/>
    <property type="match status" value="1"/>
</dbReference>
<protein>
    <submittedName>
        <fullName evidence="4">Arsenate reductase ArsC</fullName>
    </submittedName>
</protein>
<dbReference type="SUPFAM" id="SSF52788">
    <property type="entry name" value="Phosphotyrosine protein phosphatases I"/>
    <property type="match status" value="1"/>
</dbReference>
<dbReference type="AlphaFoldDB" id="A0A7C4S7Q6"/>
<dbReference type="SMART" id="SM00226">
    <property type="entry name" value="LMWPc"/>
    <property type="match status" value="1"/>
</dbReference>
<comment type="caution">
    <text evidence="4">The sequence shown here is derived from an EMBL/GenBank/DDBJ whole genome shotgun (WGS) entry which is preliminary data.</text>
</comment>
<dbReference type="Gene3D" id="3.40.50.2300">
    <property type="match status" value="1"/>
</dbReference>
<dbReference type="InterPro" id="IPR023485">
    <property type="entry name" value="Ptyr_pPase"/>
</dbReference>
<proteinExistence type="predicted"/>
<dbReference type="GO" id="GO:0046685">
    <property type="term" value="P:response to arsenic-containing substance"/>
    <property type="evidence" value="ECO:0007669"/>
    <property type="project" value="UniProtKB-KW"/>
</dbReference>
<reference evidence="4" key="1">
    <citation type="journal article" date="2020" name="mSystems">
        <title>Genome- and Community-Level Interaction Insights into Carbon Utilization and Element Cycling Functions of Hydrothermarchaeota in Hydrothermal Sediment.</title>
        <authorList>
            <person name="Zhou Z."/>
            <person name="Liu Y."/>
            <person name="Xu W."/>
            <person name="Pan J."/>
            <person name="Luo Z.H."/>
            <person name="Li M."/>
        </authorList>
    </citation>
    <scope>NUCLEOTIDE SEQUENCE [LARGE SCALE GENOMIC DNA]</scope>
    <source>
        <strain evidence="4">SpSt-62</strain>
        <strain evidence="3">SpSt-97</strain>
    </source>
</reference>